<evidence type="ECO:0000256" key="2">
    <source>
        <dbReference type="ARBA" id="ARBA00022692"/>
    </source>
</evidence>
<feature type="transmembrane region" description="Helical" evidence="5">
    <location>
        <begin position="236"/>
        <end position="259"/>
    </location>
</feature>
<feature type="transmembrane region" description="Helical" evidence="5">
    <location>
        <begin position="43"/>
        <end position="70"/>
    </location>
</feature>
<evidence type="ECO:0000256" key="5">
    <source>
        <dbReference type="HAMAP-Rule" id="MF_01600"/>
    </source>
</evidence>
<feature type="transmembrane region" description="Helical" evidence="5">
    <location>
        <begin position="138"/>
        <end position="163"/>
    </location>
</feature>
<dbReference type="PANTHER" id="PTHR39344">
    <property type="entry name" value="UPF0182 PROTEIN SLL1060"/>
    <property type="match status" value="1"/>
</dbReference>
<organism evidence="6 7">
    <name type="scientific">Methanolacinia petrolearia (strain DSM 11571 / OCM 486 / SEBR 4847)</name>
    <name type="common">Methanoplanus petrolearius</name>
    <dbReference type="NCBI Taxonomy" id="679926"/>
    <lineage>
        <taxon>Archaea</taxon>
        <taxon>Methanobacteriati</taxon>
        <taxon>Methanobacteriota</taxon>
        <taxon>Stenosarchaea group</taxon>
        <taxon>Methanomicrobia</taxon>
        <taxon>Methanomicrobiales</taxon>
        <taxon>Methanomicrobiaceae</taxon>
        <taxon>Methanolacinia</taxon>
    </lineage>
</organism>
<dbReference type="InterPro" id="IPR005372">
    <property type="entry name" value="UPF0182"/>
</dbReference>
<dbReference type="RefSeq" id="WP_013327964.1">
    <property type="nucleotide sequence ID" value="NC_014507.1"/>
</dbReference>
<dbReference type="KEGG" id="mpi:Mpet_0004"/>
<evidence type="ECO:0000313" key="6">
    <source>
        <dbReference type="EMBL" id="ADN34785.1"/>
    </source>
</evidence>
<comment type="subcellular location">
    <subcellularLocation>
        <location evidence="5">Cell membrane</location>
        <topology evidence="5">Multi-pass membrane protein</topology>
    </subcellularLocation>
</comment>
<dbReference type="Pfam" id="PF03699">
    <property type="entry name" value="UPF0182"/>
    <property type="match status" value="1"/>
</dbReference>
<dbReference type="Proteomes" id="UP000006565">
    <property type="component" value="Chromosome"/>
</dbReference>
<keyword evidence="7" id="KW-1185">Reference proteome</keyword>
<accession>E1RCV4</accession>
<dbReference type="GO" id="GO:0005886">
    <property type="term" value="C:plasma membrane"/>
    <property type="evidence" value="ECO:0007669"/>
    <property type="project" value="UniProtKB-SubCell"/>
</dbReference>
<dbReference type="OrthoDB" id="8749at2157"/>
<dbReference type="EMBL" id="CP002117">
    <property type="protein sequence ID" value="ADN34785.1"/>
    <property type="molecule type" value="Genomic_DNA"/>
</dbReference>
<comment type="similarity">
    <text evidence="5">Belongs to the UPF0182 family.</text>
</comment>
<dbReference type="STRING" id="679926.Mpet_0004"/>
<dbReference type="HOGENOM" id="CLU_007733_0_0_2"/>
<feature type="transmembrane region" description="Helical" evidence="5">
    <location>
        <begin position="198"/>
        <end position="216"/>
    </location>
</feature>
<gene>
    <name evidence="6" type="ordered locus">Mpet_0004</name>
</gene>
<dbReference type="HAMAP" id="MF_01600">
    <property type="entry name" value="UPF0182"/>
    <property type="match status" value="1"/>
</dbReference>
<feature type="transmembrane region" description="Helical" evidence="5">
    <location>
        <begin position="7"/>
        <end position="31"/>
    </location>
</feature>
<proteinExistence type="inferred from homology"/>
<keyword evidence="3 5" id="KW-1133">Transmembrane helix</keyword>
<feature type="transmembrane region" description="Helical" evidence="5">
    <location>
        <begin position="271"/>
        <end position="294"/>
    </location>
</feature>
<dbReference type="eggNOG" id="arCOG06128">
    <property type="taxonomic scope" value="Archaea"/>
</dbReference>
<protein>
    <recommendedName>
        <fullName evidence="5">UPF0182 protein Mpet_0004</fullName>
    </recommendedName>
</protein>
<evidence type="ECO:0000313" key="7">
    <source>
        <dbReference type="Proteomes" id="UP000006565"/>
    </source>
</evidence>
<reference evidence="6 7" key="1">
    <citation type="journal article" date="2010" name="Stand. Genomic Sci.">
        <title>Complete genome sequence of Methanoplanus petrolearius type strain (SEBR 4847).</title>
        <authorList>
            <person name="Brambilla E."/>
            <person name="Djao O.D."/>
            <person name="Daligault H."/>
            <person name="Lapidus A."/>
            <person name="Lucas S."/>
            <person name="Hammon N."/>
            <person name="Nolan M."/>
            <person name="Tice H."/>
            <person name="Cheng J.F."/>
            <person name="Han C."/>
            <person name="Tapia R."/>
            <person name="Goodwin L."/>
            <person name="Pitluck S."/>
            <person name="Liolios K."/>
            <person name="Ivanova N."/>
            <person name="Mavromatis K."/>
            <person name="Mikhailova N."/>
            <person name="Pati A."/>
            <person name="Chen A."/>
            <person name="Palaniappan K."/>
            <person name="Land M."/>
            <person name="Hauser L."/>
            <person name="Chang Y.J."/>
            <person name="Jeffries C.D."/>
            <person name="Rohde M."/>
            <person name="Spring S."/>
            <person name="Sikorski J."/>
            <person name="Goker M."/>
            <person name="Woyke T."/>
            <person name="Bristow J."/>
            <person name="Eisen J.A."/>
            <person name="Markowitz V."/>
            <person name="Hugenholtz P."/>
            <person name="Kyrpides N.C."/>
            <person name="Klenk H.P."/>
        </authorList>
    </citation>
    <scope>NUCLEOTIDE SEQUENCE [LARGE SCALE GENOMIC DNA]</scope>
    <source>
        <strain evidence="7">DSM 11571 / OCM 486 / SEBR 4847</strain>
    </source>
</reference>
<dbReference type="GO" id="GO:0005576">
    <property type="term" value="C:extracellular region"/>
    <property type="evidence" value="ECO:0007669"/>
    <property type="project" value="TreeGrafter"/>
</dbReference>
<dbReference type="PANTHER" id="PTHR39344:SF1">
    <property type="entry name" value="UPF0182 PROTEIN SLL1060"/>
    <property type="match status" value="1"/>
</dbReference>
<feature type="transmembrane region" description="Helical" evidence="5">
    <location>
        <begin position="82"/>
        <end position="102"/>
    </location>
</feature>
<evidence type="ECO:0000256" key="3">
    <source>
        <dbReference type="ARBA" id="ARBA00022989"/>
    </source>
</evidence>
<evidence type="ECO:0000256" key="4">
    <source>
        <dbReference type="ARBA" id="ARBA00023136"/>
    </source>
</evidence>
<keyword evidence="4 5" id="KW-0472">Membrane</keyword>
<evidence type="ECO:0000256" key="1">
    <source>
        <dbReference type="ARBA" id="ARBA00022475"/>
    </source>
</evidence>
<dbReference type="GeneID" id="9742442"/>
<dbReference type="AlphaFoldDB" id="E1RCV4"/>
<keyword evidence="2 5" id="KW-0812">Transmembrane</keyword>
<sequence precursor="true">MKLPHIAAAVLLIIGFLFLVTAGFLGEWFWFGSTGYQEVFLTIILARISLFAAAFLIFFAFSFINAWFAAKTASGGAVKNRGNLWIAGALAGLAGLLAALWVSSSWETILKYISQVPFSLEDPVFGLDIGFYIFSLPFYSLATSFAIGLLVFSILLSALSYLLKEDWISFSESGQIFIKAGEAGPDWSGLLKRFLPQLNLLLFLLFAAIAAKLWLARYDLLFNRSGAVFGAGYTDVHVTLPVLTLLTAVALVIGIGFLVNERLKSLSVIKYGIAAFIAIAVVGLLASFAVQGLIVQPNELNLEKQYLENNIEYTLKAYGLSDAEETPFNVSYDLTAQDIEDNRLTAENIRLWDWRPLKSTYEQLQLFRTYYAFNDVDVDRYEINGSYKEVLISAREMDTGSLSSTAQTWVNTHLVYTHGYGVVMTPVDEVTSEGLPEFYIKDIPPSSEYIEIDQPRIYFGEMTNQYIITDTDTEELDYPSGEANVYTSYSGDTGVKLSGIINRLIYGIKFGSLELVVSGSINDESRILMHRNIVDRASAIAPFLSYDNDPYVVVADGKLYWIIDAYTSSDMYPYSEPVGASFINGYKTSYLRNSVKTVVDAYTGEVTYYVIDPDDPVIGTYRKIFPELFRDFSDMPEELKDHIRYAQGLFEIQADRYATYHMKDPVVFYNREDEWVIPDEVYREDREQMQPYYVIMKLPKEDSEEFILMLPFTPIGKENMIGWMAGRSDTPDYGDLIVYQFSKQELTYGPMQIEARIDQDTEISQAITLWSQSGSSVLRGNTLVIPIENSILYVEPLYLQATERGTLPQLKRVIVAYDDRLTMQNTLEEALGVIFGGAVAQEAADAAESGGAGTVVTADSELLQKIAALYYKAQDALANGDLGEYQYYIEEIGKIVTGTA</sequence>
<keyword evidence="1 5" id="KW-1003">Cell membrane</keyword>
<name>E1RCV4_METP4</name>